<protein>
    <recommendedName>
        <fullName evidence="2">WKF domain-containing protein</fullName>
    </recommendedName>
</protein>
<dbReference type="OrthoDB" id="10261563at2759"/>
<feature type="region of interest" description="Disordered" evidence="1">
    <location>
        <begin position="350"/>
        <end position="414"/>
    </location>
</feature>
<feature type="compositionally biased region" description="Basic and acidic residues" evidence="1">
    <location>
        <begin position="372"/>
        <end position="381"/>
    </location>
</feature>
<gene>
    <name evidence="3" type="ORF">BTJ68_03828</name>
</gene>
<dbReference type="PANTHER" id="PTHR22306">
    <property type="entry name" value="CHROMOSOME 7 OPEN READING FRAME 50"/>
    <property type="match status" value="1"/>
</dbReference>
<comment type="caution">
    <text evidence="3">The sequence shown here is derived from an EMBL/GenBank/DDBJ whole genome shotgun (WGS) entry which is preliminary data.</text>
</comment>
<dbReference type="InParanoid" id="A0A1Z5THF3"/>
<feature type="compositionally biased region" description="Basic and acidic residues" evidence="1">
    <location>
        <begin position="39"/>
        <end position="51"/>
    </location>
</feature>
<feature type="region of interest" description="Disordered" evidence="1">
    <location>
        <begin position="17"/>
        <end position="202"/>
    </location>
</feature>
<feature type="domain" description="WKF" evidence="2">
    <location>
        <begin position="209"/>
        <end position="272"/>
    </location>
</feature>
<evidence type="ECO:0000313" key="3">
    <source>
        <dbReference type="EMBL" id="OTA35454.1"/>
    </source>
</evidence>
<feature type="compositionally biased region" description="Polar residues" evidence="1">
    <location>
        <begin position="144"/>
        <end position="155"/>
    </location>
</feature>
<dbReference type="Pfam" id="PF10180">
    <property type="entry name" value="WKF"/>
    <property type="match status" value="1"/>
</dbReference>
<keyword evidence="4" id="KW-1185">Reference proteome</keyword>
<dbReference type="STRING" id="1157616.A0A1Z5THF3"/>
<accession>A0A1Z5THF3</accession>
<evidence type="ECO:0000256" key="1">
    <source>
        <dbReference type="SAM" id="MobiDB-lite"/>
    </source>
</evidence>
<dbReference type="PANTHER" id="PTHR22306:SF2">
    <property type="entry name" value="CHROMOSOME 7 OPEN READING FRAME 50"/>
    <property type="match status" value="1"/>
</dbReference>
<dbReference type="AlphaFoldDB" id="A0A1Z5THF3"/>
<reference evidence="3 4" key="1">
    <citation type="submission" date="2017-01" db="EMBL/GenBank/DDBJ databases">
        <title>The recent genome duplication of the halophilic yeast Hortaea werneckii: insights from long-read sequencing.</title>
        <authorList>
            <person name="Sinha S."/>
            <person name="Flibotte S."/>
            <person name="Neira M."/>
            <person name="Lenassi M."/>
            <person name="Gostincar C."/>
            <person name="Stajich J.E."/>
            <person name="Nislow C.E."/>
        </authorList>
    </citation>
    <scope>NUCLEOTIDE SEQUENCE [LARGE SCALE GENOMIC DNA]</scope>
    <source>
        <strain evidence="3 4">EXF-2000</strain>
    </source>
</reference>
<dbReference type="Proteomes" id="UP000194280">
    <property type="component" value="Unassembled WGS sequence"/>
</dbReference>
<feature type="compositionally biased region" description="Low complexity" evidence="1">
    <location>
        <begin position="394"/>
        <end position="414"/>
    </location>
</feature>
<feature type="compositionally biased region" description="Polar residues" evidence="1">
    <location>
        <begin position="61"/>
        <end position="70"/>
    </location>
</feature>
<organism evidence="3 4">
    <name type="scientific">Hortaea werneckii EXF-2000</name>
    <dbReference type="NCBI Taxonomy" id="1157616"/>
    <lineage>
        <taxon>Eukaryota</taxon>
        <taxon>Fungi</taxon>
        <taxon>Dikarya</taxon>
        <taxon>Ascomycota</taxon>
        <taxon>Pezizomycotina</taxon>
        <taxon>Dothideomycetes</taxon>
        <taxon>Dothideomycetidae</taxon>
        <taxon>Mycosphaerellales</taxon>
        <taxon>Teratosphaeriaceae</taxon>
        <taxon>Hortaea</taxon>
    </lineage>
</organism>
<dbReference type="VEuPathDB" id="FungiDB:BTJ68_03828"/>
<proteinExistence type="predicted"/>
<feature type="compositionally biased region" description="Basic and acidic residues" evidence="1">
    <location>
        <begin position="72"/>
        <end position="89"/>
    </location>
</feature>
<dbReference type="EMBL" id="MUNK01000044">
    <property type="protein sequence ID" value="OTA35454.1"/>
    <property type="molecule type" value="Genomic_DNA"/>
</dbReference>
<evidence type="ECO:0000259" key="2">
    <source>
        <dbReference type="Pfam" id="PF10180"/>
    </source>
</evidence>
<feature type="compositionally biased region" description="Basic residues" evidence="1">
    <location>
        <begin position="112"/>
        <end position="121"/>
    </location>
</feature>
<evidence type="ECO:0000313" key="4">
    <source>
        <dbReference type="Proteomes" id="UP000194280"/>
    </source>
</evidence>
<dbReference type="InterPro" id="IPR019327">
    <property type="entry name" value="WKF"/>
</dbReference>
<feature type="compositionally biased region" description="Low complexity" evidence="1">
    <location>
        <begin position="355"/>
        <end position="364"/>
    </location>
</feature>
<name>A0A1Z5THF3_HORWE</name>
<sequence length="414" mass="45788">MQHVPAWKRLGLKLKYAKENAEPSGQAPAENGHSPQGSNKRESTSHPDETTSKPSKKQKLSQDNGQTLSEANLKDSQPKAKSASVDRKASKGKHQTFDSEDENPAGDDMRGRPRKASHRKSVTFTADTKAHDAESNSDGETAEGQESSETPQATAPEQPASPENKLSKKEKKRLKQQQKSSAPSEGKSADDRATHVKKPKHQGTAEYVEYLLQFYNDKANWKFNKNKQTELLKHLFNPWRIPAQYDDALVAYIEGLQGARAQQRVIEDAEAVLKALLEKQESEVSVESMDSRTSRKAAYETAVKREIEKVKQVGRSEYDEHQLLEMKREVEKAQRADAVLAALLSKELEQPAAPPARSAAPAAADSLANGNEEEKKMPKPDQKRKKRKARTQVSSDESSSSSSSDSSSSESESD</sequence>